<dbReference type="AlphaFoldDB" id="A0A8I1GI39"/>
<evidence type="ECO:0000313" key="2">
    <source>
        <dbReference type="Proteomes" id="UP000623250"/>
    </source>
</evidence>
<feature type="non-terminal residue" evidence="1">
    <location>
        <position position="182"/>
    </location>
</feature>
<protein>
    <submittedName>
        <fullName evidence="1">Uncharacterized protein</fullName>
    </submittedName>
</protein>
<organism evidence="1 2">
    <name type="scientific">Rhodomicrobium udaipurense</name>
    <dbReference type="NCBI Taxonomy" id="1202716"/>
    <lineage>
        <taxon>Bacteria</taxon>
        <taxon>Pseudomonadati</taxon>
        <taxon>Pseudomonadota</taxon>
        <taxon>Alphaproteobacteria</taxon>
        <taxon>Hyphomicrobiales</taxon>
        <taxon>Hyphomicrobiaceae</taxon>
        <taxon>Rhodomicrobium</taxon>
    </lineage>
</organism>
<sequence length="182" mass="20715">MSALVDDESWSENISVLIVSCVAVGAKYTAKAAFRLQQSIEDKKCTYLDASRELRNIRDRLRDELQDAKLFGIHSDAAKYYDYAAPELIQNAFPRSCYDLEEASKCIAFDRSTAAVLHLMRGLEQPLETMAKSIGVNPKENWNSILNDIENAVRGKDREGNRTKYWEGRKEEHSFFAEACTH</sequence>
<name>A0A8I1GI39_9HYPH</name>
<dbReference type="RefSeq" id="WP_199502518.1">
    <property type="nucleotide sequence ID" value="NZ_JAEMUK010000081.1"/>
</dbReference>
<comment type="caution">
    <text evidence="1">The sequence shown here is derived from an EMBL/GenBank/DDBJ whole genome shotgun (WGS) entry which is preliminary data.</text>
</comment>
<dbReference type="EMBL" id="JAEMUK010000081">
    <property type="protein sequence ID" value="MBJ7544761.1"/>
    <property type="molecule type" value="Genomic_DNA"/>
</dbReference>
<gene>
    <name evidence="1" type="ORF">JDN41_14495</name>
</gene>
<dbReference type="Proteomes" id="UP000623250">
    <property type="component" value="Unassembled WGS sequence"/>
</dbReference>
<keyword evidence="2" id="KW-1185">Reference proteome</keyword>
<accession>A0A8I1GI39</accession>
<proteinExistence type="predicted"/>
<evidence type="ECO:0000313" key="1">
    <source>
        <dbReference type="EMBL" id="MBJ7544761.1"/>
    </source>
</evidence>
<reference evidence="1 2" key="1">
    <citation type="submission" date="2020-12" db="EMBL/GenBank/DDBJ databases">
        <title>Revised draft genomes of Rhodomicrobium vannielii ATCC 17100 and Rhodomicrobium udaipurense JA643.</title>
        <authorList>
            <person name="Conners E.M."/>
            <person name="Davenport E.J."/>
            <person name="Bose A."/>
        </authorList>
    </citation>
    <scope>NUCLEOTIDE SEQUENCE [LARGE SCALE GENOMIC DNA]</scope>
    <source>
        <strain evidence="1 2">JA643</strain>
    </source>
</reference>